<dbReference type="Gene3D" id="1.50.10.10">
    <property type="match status" value="1"/>
</dbReference>
<name>A0AAW6IKN8_BACOV</name>
<keyword evidence="4" id="KW-0378">Hydrolase</keyword>
<dbReference type="EMBL" id="JAQQPO010000012">
    <property type="protein sequence ID" value="MDC7958774.1"/>
    <property type="molecule type" value="Genomic_DNA"/>
</dbReference>
<dbReference type="InterPro" id="IPR008928">
    <property type="entry name" value="6-hairpin_glycosidase_sf"/>
</dbReference>
<proteinExistence type="predicted"/>
<gene>
    <name evidence="4" type="ORF">PQ628_11200</name>
</gene>
<organism evidence="4 5">
    <name type="scientific">Bacteroides ovatus</name>
    <dbReference type="NCBI Taxonomy" id="28116"/>
    <lineage>
        <taxon>Bacteria</taxon>
        <taxon>Pseudomonadati</taxon>
        <taxon>Bacteroidota</taxon>
        <taxon>Bacteroidia</taxon>
        <taxon>Bacteroidales</taxon>
        <taxon>Bacteroidaceae</taxon>
        <taxon>Bacteroides</taxon>
    </lineage>
</organism>
<evidence type="ECO:0000259" key="3">
    <source>
        <dbReference type="Pfam" id="PF21104"/>
    </source>
</evidence>
<dbReference type="SUPFAM" id="SSF48208">
    <property type="entry name" value="Six-hairpin glycosidases"/>
    <property type="match status" value="1"/>
</dbReference>
<feature type="chain" id="PRO_5043958479" evidence="1">
    <location>
        <begin position="21"/>
        <end position="545"/>
    </location>
</feature>
<dbReference type="Pfam" id="PF17389">
    <property type="entry name" value="Bac_rhamnosid6H"/>
    <property type="match status" value="1"/>
</dbReference>
<dbReference type="PANTHER" id="PTHR34987:SF4">
    <property type="entry name" value="ALPHA-L-RHAMNOSIDASE C-TERMINAL DOMAIN-CONTAINING PROTEIN"/>
    <property type="match status" value="1"/>
</dbReference>
<feature type="signal peptide" evidence="1">
    <location>
        <begin position="1"/>
        <end position="20"/>
    </location>
</feature>
<feature type="domain" description="Alpha-L-rhamnosidase six-hairpin glycosidase" evidence="2">
    <location>
        <begin position="206"/>
        <end position="537"/>
    </location>
</feature>
<dbReference type="GO" id="GO:0005975">
    <property type="term" value="P:carbohydrate metabolic process"/>
    <property type="evidence" value="ECO:0007669"/>
    <property type="project" value="InterPro"/>
</dbReference>
<evidence type="ECO:0000313" key="4">
    <source>
        <dbReference type="EMBL" id="MDC7958774.1"/>
    </source>
</evidence>
<dbReference type="Pfam" id="PF21104">
    <property type="entry name" value="Glyco_hydro_78_N"/>
    <property type="match status" value="1"/>
</dbReference>
<sequence length="545" mass="62787">MMKPILFSLTLVFTTLACFAQDYYGNNRKQWLQKAEQYKPKLIITEKKPLKVVDIVPDTQSFQKYKAVDVSPIDSLYSMPFRLKKEITIDFGEHLTGYFSFSVRSTGLAADGPLRFKLTFGEVPSEVAVSFDSYKEGLSRAWLQDEVVSVMYVPQTVTLPRRLAFRYIKIELLGSSPYYDFNIHDMKCMAQTSAQNIPEELPQAVDPMIRKIDRVGLNTLKECMQTVYEDGPKRDQRLWIGDLYLEALGNNYSYKQYDLTKRCLYLLAGLSDLNGYLLATVIENPVPRAQDKQFLYEYALLYNVTLKDYLEATNDMETVKDLWPVAKKQLDIVRTNVKANGLMDFEKVKKDWWVFFDWKEDLYKEVPLQGVSIFALKESYKLAQLLGKEKEVADLPALTDKMIKAARKNLYNRKTGLFVGTGDKQISYASQIWMILSGVASKAEGKKALSALTTTQDVCYPGTPYMYHYYIQSLIDCGMNLEAKEALVNYWGGMIAKGADTFWEAYDPTNDFISPYDFYPINSYCHAWSCTPVYFIRKYPEIFQK</sequence>
<keyword evidence="1" id="KW-0732">Signal</keyword>
<dbReference type="InterPro" id="IPR035396">
    <property type="entry name" value="Bac_rhamnosid6H"/>
</dbReference>
<protein>
    <submittedName>
        <fullName evidence="4">Glycoside hydrolase</fullName>
    </submittedName>
</protein>
<evidence type="ECO:0000259" key="2">
    <source>
        <dbReference type="Pfam" id="PF17389"/>
    </source>
</evidence>
<comment type="caution">
    <text evidence="4">The sequence shown here is derived from an EMBL/GenBank/DDBJ whole genome shotgun (WGS) entry which is preliminary data.</text>
</comment>
<evidence type="ECO:0000313" key="5">
    <source>
        <dbReference type="Proteomes" id="UP001215078"/>
    </source>
</evidence>
<feature type="domain" description="Glycosyl hydrolase family 78 alpha-rhamnosidase N-terminal" evidence="3">
    <location>
        <begin position="49"/>
        <end position="190"/>
    </location>
</feature>
<dbReference type="AlphaFoldDB" id="A0AAW6IKN8"/>
<reference evidence="4" key="1">
    <citation type="submission" date="2022-10" db="EMBL/GenBank/DDBJ databases">
        <title>Human gut microbiome strain richness.</title>
        <authorList>
            <person name="Chen-Liaw A."/>
        </authorList>
    </citation>
    <scope>NUCLEOTIDE SEQUENCE</scope>
    <source>
        <strain evidence="4">RTP21484st1_H8_RTP21484_190118</strain>
    </source>
</reference>
<dbReference type="PROSITE" id="PS51257">
    <property type="entry name" value="PROKAR_LIPOPROTEIN"/>
    <property type="match status" value="1"/>
</dbReference>
<dbReference type="InterPro" id="IPR012341">
    <property type="entry name" value="6hp_glycosidase-like_sf"/>
</dbReference>
<dbReference type="Proteomes" id="UP001215078">
    <property type="component" value="Unassembled WGS sequence"/>
</dbReference>
<dbReference type="GO" id="GO:0016787">
    <property type="term" value="F:hydrolase activity"/>
    <property type="evidence" value="ECO:0007669"/>
    <property type="project" value="UniProtKB-KW"/>
</dbReference>
<accession>A0AAW6IKN8</accession>
<dbReference type="InterPro" id="IPR049164">
    <property type="entry name" value="Glyco_hydro_78_N"/>
</dbReference>
<evidence type="ECO:0000256" key="1">
    <source>
        <dbReference type="SAM" id="SignalP"/>
    </source>
</evidence>
<dbReference type="PANTHER" id="PTHR34987">
    <property type="entry name" value="C, PUTATIVE (AFU_ORTHOLOGUE AFUA_3G02880)-RELATED"/>
    <property type="match status" value="1"/>
</dbReference>